<dbReference type="RefSeq" id="WP_260747966.1">
    <property type="nucleotide sequence ID" value="NZ_CP092109.1"/>
</dbReference>
<dbReference type="PANTHER" id="PTHR43156:SF2">
    <property type="entry name" value="STAGE II SPORULATION PROTEIN E"/>
    <property type="match status" value="1"/>
</dbReference>
<dbReference type="InterPro" id="IPR036457">
    <property type="entry name" value="PPM-type-like_dom_sf"/>
</dbReference>
<evidence type="ECO:0000313" key="4">
    <source>
        <dbReference type="Proteomes" id="UP001060414"/>
    </source>
</evidence>
<reference evidence="3" key="1">
    <citation type="journal article" date="2022" name="Environ. Microbiol.">
        <title>Geoalkalibacter halelectricus SAP #1 sp. nov. possessing extracellular electron transfer and mineral#reducing capabilities from a haloalkaline environment.</title>
        <authorList>
            <person name="Yadav S."/>
            <person name="Singh R."/>
            <person name="Sundharam S.S."/>
            <person name="Chaudhary S."/>
            <person name="Krishnamurthi S."/>
            <person name="Patil S.A."/>
        </authorList>
    </citation>
    <scope>NUCLEOTIDE SEQUENCE</scope>
    <source>
        <strain evidence="3">SAP-1</strain>
    </source>
</reference>
<gene>
    <name evidence="3" type="ORF">L9S41_18320</name>
</gene>
<dbReference type="PANTHER" id="PTHR43156">
    <property type="entry name" value="STAGE II SPORULATION PROTEIN E-RELATED"/>
    <property type="match status" value="1"/>
</dbReference>
<keyword evidence="1" id="KW-0378">Hydrolase</keyword>
<dbReference type="InterPro" id="IPR052016">
    <property type="entry name" value="Bact_Sigma-Reg"/>
</dbReference>
<dbReference type="SMART" id="SM00331">
    <property type="entry name" value="PP2C_SIG"/>
    <property type="match status" value="1"/>
</dbReference>
<keyword evidence="4" id="KW-1185">Reference proteome</keyword>
<organism evidence="3 4">
    <name type="scientific">Geoalkalibacter halelectricus</name>
    <dbReference type="NCBI Taxonomy" id="2847045"/>
    <lineage>
        <taxon>Bacteria</taxon>
        <taxon>Pseudomonadati</taxon>
        <taxon>Thermodesulfobacteriota</taxon>
        <taxon>Desulfuromonadia</taxon>
        <taxon>Desulfuromonadales</taxon>
        <taxon>Geoalkalibacteraceae</taxon>
        <taxon>Geoalkalibacter</taxon>
    </lineage>
</organism>
<dbReference type="SUPFAM" id="SSF81606">
    <property type="entry name" value="PP2C-like"/>
    <property type="match status" value="1"/>
</dbReference>
<protein>
    <submittedName>
        <fullName evidence="3">Serine/threonine-protein phosphatase</fullName>
    </submittedName>
</protein>
<proteinExistence type="predicted"/>
<accession>A0ABY5ZL89</accession>
<feature type="domain" description="PPM-type phosphatase" evidence="2">
    <location>
        <begin position="27"/>
        <end position="247"/>
    </location>
</feature>
<evidence type="ECO:0000313" key="3">
    <source>
        <dbReference type="EMBL" id="UWZ79614.1"/>
    </source>
</evidence>
<dbReference type="Gene3D" id="3.60.40.10">
    <property type="entry name" value="PPM-type phosphatase domain"/>
    <property type="match status" value="1"/>
</dbReference>
<dbReference type="Pfam" id="PF07228">
    <property type="entry name" value="SpoIIE"/>
    <property type="match status" value="1"/>
</dbReference>
<dbReference type="InterPro" id="IPR001932">
    <property type="entry name" value="PPM-type_phosphatase-like_dom"/>
</dbReference>
<name>A0ABY5ZL89_9BACT</name>
<sequence length="253" mass="28397">MSAQNTPDNDLAGKIQQLLLPKAPPLCSWCCIGVKNRMAVGVGGDYFDFLPTHDGCQMVMIGDVTGHDVAASVVMALLYGYIHRSIEEVCSPLDTVKRVNNFLKNFGERCQIYDHLFSSTLFFGVIVPDSMEMHYVNAAHPAPLVRRADALFELEPSAPLIGFFDVPEDAVRTFRFEKHDRLFLYTDGITETANDQGEHFGAQRLKTLLEQHQGDHQEFLDELFDALMQFNDATAPRDDCTAIVMDFHRPILA</sequence>
<evidence type="ECO:0000259" key="2">
    <source>
        <dbReference type="SMART" id="SM00331"/>
    </source>
</evidence>
<dbReference type="EMBL" id="CP092109">
    <property type="protein sequence ID" value="UWZ79614.1"/>
    <property type="molecule type" value="Genomic_DNA"/>
</dbReference>
<dbReference type="Proteomes" id="UP001060414">
    <property type="component" value="Chromosome"/>
</dbReference>
<evidence type="ECO:0000256" key="1">
    <source>
        <dbReference type="ARBA" id="ARBA00022801"/>
    </source>
</evidence>